<dbReference type="EMBL" id="JAICCE010000012">
    <property type="protein sequence ID" value="KAG9270268.1"/>
    <property type="molecule type" value="Genomic_DNA"/>
</dbReference>
<reference evidence="2 3" key="1">
    <citation type="submission" date="2021-07" db="EMBL/GenBank/DDBJ databases">
        <authorList>
            <person name="Imarazene B."/>
            <person name="Zahm M."/>
            <person name="Klopp C."/>
            <person name="Cabau C."/>
            <person name="Beille S."/>
            <person name="Jouanno E."/>
            <person name="Castinel A."/>
            <person name="Lluch J."/>
            <person name="Gil L."/>
            <person name="Kuchtly C."/>
            <person name="Lopez Roques C."/>
            <person name="Donnadieu C."/>
            <person name="Parrinello H."/>
            <person name="Journot L."/>
            <person name="Du K."/>
            <person name="Schartl M."/>
            <person name="Retaux S."/>
            <person name="Guiguen Y."/>
        </authorList>
    </citation>
    <scope>NUCLEOTIDE SEQUENCE [LARGE SCALE GENOMIC DNA]</scope>
    <source>
        <strain evidence="2">Pach_M1</strain>
        <tissue evidence="2">Testis</tissue>
    </source>
</reference>
<feature type="compositionally biased region" description="Acidic residues" evidence="1">
    <location>
        <begin position="1"/>
        <end position="19"/>
    </location>
</feature>
<gene>
    <name evidence="2" type="ORF">AMEX_G15195</name>
</gene>
<evidence type="ECO:0000313" key="3">
    <source>
        <dbReference type="Proteomes" id="UP000752171"/>
    </source>
</evidence>
<comment type="caution">
    <text evidence="2">The sequence shown here is derived from an EMBL/GenBank/DDBJ whole genome shotgun (WGS) entry which is preliminary data.</text>
</comment>
<proteinExistence type="predicted"/>
<dbReference type="PANTHER" id="PTHR33480:SF5">
    <property type="entry name" value="SI:DKEY-51D8.9"/>
    <property type="match status" value="1"/>
</dbReference>
<dbReference type="PANTHER" id="PTHR33480">
    <property type="entry name" value="SET DOMAIN-CONTAINING PROTEIN-RELATED"/>
    <property type="match status" value="1"/>
</dbReference>
<evidence type="ECO:0000256" key="1">
    <source>
        <dbReference type="SAM" id="MobiDB-lite"/>
    </source>
</evidence>
<feature type="region of interest" description="Disordered" evidence="1">
    <location>
        <begin position="1"/>
        <end position="41"/>
    </location>
</feature>
<accession>A0A8T2LE67</accession>
<dbReference type="Proteomes" id="UP000752171">
    <property type="component" value="Unassembled WGS sequence"/>
</dbReference>
<name>A0A8T2LE67_ASTMX</name>
<sequence length="657" mass="75166">MESSSEDSDEESDYTDYSDVDYIPGTDQSSSDESKRSLEVQPIAKKPLLVQRFPMLSSKQDNTEHAQNLTANSSTIHVLPPSNLKAQRVYDKRNYCVFCFKPSSKIARHLETVHRNEVEVAQAVQYPKGSKARRTKLNILRNRGNFVHNAEVVRKGTGQLVACYRPREQRDAKDFIHCIHCQGLYSKRTLWRHMKNCPKKTQDSADSQVSRKRVRSLCALANPVGRDISEGLKRVLSQMTYDDVYRSVQNDKCILQFGEHMFNRHGSDVNKHDYIRQKMREVGRLLLEAQKLTPLKTMEDFIIPANFSHVVSAVKMVAGFNPEKNTYRIPSLALKLGHSLQKICSIVESNAMICGNQTMAEQAKNFRIIHQARWNEFVSAGAITTLKEAKWNVPQILPFTEDVKLLNAYLEKKQDEYERELRIIPTADNYGSLAKVTLALAIIFNKRRAGEVSRMDMSAFMSRNNAELHKDIALCLPEFEQKMCQFFSRVEFRGKRGRMVAVLLKPSMVASLKLLAEHREKCGVPKENPFMFARPGAMSAYRGSECLRKFADECGAKHPQALTSTRLRKHIATMSQILNLEENEADQLADFLGHDIRIHRQYYRLPQGTLQLAKMSKVLMAMERGLLSEFKGKSLDEIEIHPEGMNMILSTYLKFHI</sequence>
<protein>
    <submittedName>
        <fullName evidence="2">Uncharacterized protein</fullName>
    </submittedName>
</protein>
<evidence type="ECO:0000313" key="2">
    <source>
        <dbReference type="EMBL" id="KAG9270268.1"/>
    </source>
</evidence>
<dbReference type="AlphaFoldDB" id="A0A8T2LE67"/>
<organism evidence="2 3">
    <name type="scientific">Astyanax mexicanus</name>
    <name type="common">Blind cave fish</name>
    <name type="synonym">Astyanax fasciatus mexicanus</name>
    <dbReference type="NCBI Taxonomy" id="7994"/>
    <lineage>
        <taxon>Eukaryota</taxon>
        <taxon>Metazoa</taxon>
        <taxon>Chordata</taxon>
        <taxon>Craniata</taxon>
        <taxon>Vertebrata</taxon>
        <taxon>Euteleostomi</taxon>
        <taxon>Actinopterygii</taxon>
        <taxon>Neopterygii</taxon>
        <taxon>Teleostei</taxon>
        <taxon>Ostariophysi</taxon>
        <taxon>Characiformes</taxon>
        <taxon>Characoidei</taxon>
        <taxon>Acestrorhamphidae</taxon>
        <taxon>Acestrorhamphinae</taxon>
        <taxon>Astyanax</taxon>
    </lineage>
</organism>